<sequence>MADEDDFDIDIYGDDKPEFVAEPADEPKANTTKPVAQHDPDPQRPQAEPETEPSLESAVGQSGDPDPGDTISQQESTNVTMKDAPPTADSVGLASDAPQQRHSGEDSRPVAPGATSALKLSELQWYTTEDEIRGWANQAKAEDELNEITFSEHKINGKSKGEAFVDLQSPQAATAMKWHLDQMIKDQPAAKKMTVTFAPPEHNPYKTHAKDASTRNRDNTKDRPVNSYNHQSYNNTAQTGFRGGRGNYNRGAFHNQSRGGFNNTHNNGQLGMGGGFGGMNNMGGMGMGNFNNMSFNRGSFHGNRGGRGGMMGGNMGMMPNMGMGGMGGMGGMNMGMGMDMGMGGMGNMGFGGFPQGQFNQQQQQHFGGNAQSNMSNPHGAKRQRPE</sequence>
<dbReference type="AlphaFoldDB" id="A0A9P4IUT0"/>
<organism evidence="2 3">
    <name type="scientific">Myriangium duriaei CBS 260.36</name>
    <dbReference type="NCBI Taxonomy" id="1168546"/>
    <lineage>
        <taxon>Eukaryota</taxon>
        <taxon>Fungi</taxon>
        <taxon>Dikarya</taxon>
        <taxon>Ascomycota</taxon>
        <taxon>Pezizomycotina</taxon>
        <taxon>Dothideomycetes</taxon>
        <taxon>Dothideomycetidae</taxon>
        <taxon>Myriangiales</taxon>
        <taxon>Myriangiaceae</taxon>
        <taxon>Myriangium</taxon>
    </lineage>
</organism>
<accession>A0A9P4IUT0</accession>
<dbReference type="Proteomes" id="UP000799439">
    <property type="component" value="Unassembled WGS sequence"/>
</dbReference>
<evidence type="ECO:0000313" key="3">
    <source>
        <dbReference type="Proteomes" id="UP000799439"/>
    </source>
</evidence>
<reference evidence="2" key="1">
    <citation type="journal article" date="2020" name="Stud. Mycol.">
        <title>101 Dothideomycetes genomes: a test case for predicting lifestyles and emergence of pathogens.</title>
        <authorList>
            <person name="Haridas S."/>
            <person name="Albert R."/>
            <person name="Binder M."/>
            <person name="Bloem J."/>
            <person name="Labutti K."/>
            <person name="Salamov A."/>
            <person name="Andreopoulos B."/>
            <person name="Baker S."/>
            <person name="Barry K."/>
            <person name="Bills G."/>
            <person name="Bluhm B."/>
            <person name="Cannon C."/>
            <person name="Castanera R."/>
            <person name="Culley D."/>
            <person name="Daum C."/>
            <person name="Ezra D."/>
            <person name="Gonzalez J."/>
            <person name="Henrissat B."/>
            <person name="Kuo A."/>
            <person name="Liang C."/>
            <person name="Lipzen A."/>
            <person name="Lutzoni F."/>
            <person name="Magnuson J."/>
            <person name="Mondo S."/>
            <person name="Nolan M."/>
            <person name="Ohm R."/>
            <person name="Pangilinan J."/>
            <person name="Park H.-J."/>
            <person name="Ramirez L."/>
            <person name="Alfaro M."/>
            <person name="Sun H."/>
            <person name="Tritt A."/>
            <person name="Yoshinaga Y."/>
            <person name="Zwiers L.-H."/>
            <person name="Turgeon B."/>
            <person name="Goodwin S."/>
            <person name="Spatafora J."/>
            <person name="Crous P."/>
            <person name="Grigoriev I."/>
        </authorList>
    </citation>
    <scope>NUCLEOTIDE SEQUENCE</scope>
    <source>
        <strain evidence="2">CBS 260.36</strain>
    </source>
</reference>
<dbReference type="OrthoDB" id="10065185at2759"/>
<feature type="compositionally biased region" description="Basic and acidic residues" evidence="1">
    <location>
        <begin position="208"/>
        <end position="224"/>
    </location>
</feature>
<gene>
    <name evidence="2" type="ORF">K461DRAFT_280375</name>
</gene>
<feature type="compositionally biased region" description="Polar residues" evidence="1">
    <location>
        <begin position="70"/>
        <end position="80"/>
    </location>
</feature>
<dbReference type="GO" id="GO:0006397">
    <property type="term" value="P:mRNA processing"/>
    <property type="evidence" value="ECO:0007669"/>
    <property type="project" value="UniProtKB-KW"/>
</dbReference>
<keyword evidence="3" id="KW-1185">Reference proteome</keyword>
<evidence type="ECO:0000313" key="2">
    <source>
        <dbReference type="EMBL" id="KAF2150352.1"/>
    </source>
</evidence>
<protein>
    <recommendedName>
        <fullName evidence="4">RRM domain-containing protein</fullName>
    </recommendedName>
</protein>
<dbReference type="EMBL" id="ML996089">
    <property type="protein sequence ID" value="KAF2150352.1"/>
    <property type="molecule type" value="Genomic_DNA"/>
</dbReference>
<dbReference type="InterPro" id="IPR035979">
    <property type="entry name" value="RBD_domain_sf"/>
</dbReference>
<dbReference type="InterPro" id="IPR034772">
    <property type="entry name" value="CPSF6/7"/>
</dbReference>
<dbReference type="GO" id="GO:0003676">
    <property type="term" value="F:nucleic acid binding"/>
    <property type="evidence" value="ECO:0007669"/>
    <property type="project" value="InterPro"/>
</dbReference>
<dbReference type="InterPro" id="IPR012677">
    <property type="entry name" value="Nucleotide-bd_a/b_plait_sf"/>
</dbReference>
<feature type="region of interest" description="Disordered" evidence="1">
    <location>
        <begin position="198"/>
        <end position="243"/>
    </location>
</feature>
<feature type="region of interest" description="Disordered" evidence="1">
    <location>
        <begin position="1"/>
        <end position="116"/>
    </location>
</feature>
<dbReference type="GO" id="GO:0005634">
    <property type="term" value="C:nucleus"/>
    <property type="evidence" value="ECO:0007669"/>
    <property type="project" value="UniProtKB-SubCell"/>
</dbReference>
<dbReference type="SUPFAM" id="SSF54928">
    <property type="entry name" value="RNA-binding domain, RBD"/>
    <property type="match status" value="1"/>
</dbReference>
<dbReference type="Gene3D" id="3.30.70.330">
    <property type="match status" value="1"/>
</dbReference>
<evidence type="ECO:0008006" key="4">
    <source>
        <dbReference type="Google" id="ProtNLM"/>
    </source>
</evidence>
<comment type="caution">
    <text evidence="2">The sequence shown here is derived from an EMBL/GenBank/DDBJ whole genome shotgun (WGS) entry which is preliminary data.</text>
</comment>
<proteinExistence type="predicted"/>
<dbReference type="PANTHER" id="PTHR23204">
    <property type="entry name" value="CLEAVAGE AND POLYADENYLATION SPECIFIC FACTOR"/>
    <property type="match status" value="1"/>
</dbReference>
<feature type="compositionally biased region" description="Polar residues" evidence="1">
    <location>
        <begin position="226"/>
        <end position="239"/>
    </location>
</feature>
<feature type="region of interest" description="Disordered" evidence="1">
    <location>
        <begin position="352"/>
        <end position="386"/>
    </location>
</feature>
<evidence type="ECO:0000256" key="1">
    <source>
        <dbReference type="SAM" id="MobiDB-lite"/>
    </source>
</evidence>
<feature type="compositionally biased region" description="Acidic residues" evidence="1">
    <location>
        <begin position="1"/>
        <end position="12"/>
    </location>
</feature>
<feature type="compositionally biased region" description="Low complexity" evidence="1">
    <location>
        <begin position="355"/>
        <end position="369"/>
    </location>
</feature>
<name>A0A9P4IUT0_9PEZI</name>